<proteinExistence type="predicted"/>
<organism evidence="1 2">
    <name type="scientific">Pontibacillus yanchengensis</name>
    <dbReference type="NCBI Taxonomy" id="462910"/>
    <lineage>
        <taxon>Bacteria</taxon>
        <taxon>Bacillati</taxon>
        <taxon>Bacillota</taxon>
        <taxon>Bacilli</taxon>
        <taxon>Bacillales</taxon>
        <taxon>Bacillaceae</taxon>
        <taxon>Pontibacillus</taxon>
    </lineage>
</organism>
<comment type="caution">
    <text evidence="1">The sequence shown here is derived from an EMBL/GenBank/DDBJ whole genome shotgun (WGS) entry which is preliminary data.</text>
</comment>
<dbReference type="EMBL" id="WMEQ01000001">
    <property type="protein sequence ID" value="MYL32554.1"/>
    <property type="molecule type" value="Genomic_DNA"/>
</dbReference>
<name>A0A6I4ZTR3_9BACI</name>
<gene>
    <name evidence="1" type="ORF">GLW05_02895</name>
</gene>
<dbReference type="AlphaFoldDB" id="A0A6I4ZTR3"/>
<dbReference type="Proteomes" id="UP000468638">
    <property type="component" value="Unassembled WGS sequence"/>
</dbReference>
<sequence>MGEEKGADYYDKHISRFLSPLETSPWKDLYKEVFSFLSSLAIQTPF</sequence>
<protein>
    <submittedName>
        <fullName evidence="1">Uncharacterized protein</fullName>
    </submittedName>
</protein>
<evidence type="ECO:0000313" key="2">
    <source>
        <dbReference type="Proteomes" id="UP000468638"/>
    </source>
</evidence>
<dbReference type="RefSeq" id="WP_160909162.1">
    <property type="nucleotide sequence ID" value="NZ_WMEQ01000001.1"/>
</dbReference>
<reference evidence="1 2" key="1">
    <citation type="submission" date="2019-11" db="EMBL/GenBank/DDBJ databases">
        <title>Genome sequences of 17 halophilic strains isolated from different environments.</title>
        <authorList>
            <person name="Furrow R.E."/>
        </authorList>
    </citation>
    <scope>NUCLEOTIDE SEQUENCE [LARGE SCALE GENOMIC DNA]</scope>
    <source>
        <strain evidence="1 2">22514_16_FS</strain>
    </source>
</reference>
<evidence type="ECO:0000313" key="1">
    <source>
        <dbReference type="EMBL" id="MYL32554.1"/>
    </source>
</evidence>
<accession>A0A6I4ZTR3</accession>